<dbReference type="InterPro" id="IPR001900">
    <property type="entry name" value="RNase_II/R"/>
</dbReference>
<dbReference type="InterPro" id="IPR000571">
    <property type="entry name" value="Znf_CCCH"/>
</dbReference>
<dbReference type="FunFam" id="3.40.50.300:FF:001803">
    <property type="entry name" value="Helicase with zinc finger 2"/>
    <property type="match status" value="1"/>
</dbReference>
<feature type="domain" description="C3H1-type" evidence="8">
    <location>
        <begin position="215"/>
        <end position="244"/>
    </location>
</feature>
<dbReference type="eggNOG" id="KOG1804">
    <property type="taxonomic scope" value="Eukaryota"/>
</dbReference>
<dbReference type="GO" id="GO:0004540">
    <property type="term" value="F:RNA nuclease activity"/>
    <property type="evidence" value="ECO:0007669"/>
    <property type="project" value="InterPro"/>
</dbReference>
<keyword evidence="10" id="KW-1185">Reference proteome</keyword>
<keyword evidence="2" id="KW-0547">Nucleotide-binding</keyword>
<dbReference type="CDD" id="cd18808">
    <property type="entry name" value="SF1_C_Upf1"/>
    <property type="match status" value="2"/>
</dbReference>
<sequence>MPAVSGLGPLALDGLQKRLELCLVCSKCSVRENESTYGRREVEHRCMQEILLARCRSKRSQLWKKVGRRPGFPNPARYAVCRYYSPGLGCNKHRNQCTFASSKEEAMVWNFEREHELERRVLKAMVLQAQIAGSSNGLPSQEAPSTAGEIQSEFGGQFQEICKLCFYQSPQKISSGGLARLCEEHGAWKALLVHVVTDGRRKKQYTAIRPWPEFMSQLSYCMFVSRGNPCKHGAQRCNYAHSEVEMAVWEAEQKHGLARSDLLPALAMFSENGDKPAQPQVQFYCRACLVTFSSQESFENHCSLVEHMQMVLADPMIQWAHRTPPYGLTKFTLCNRGDICEYGKRCTKAHSVEELQEWIQRAKAAERNRKSAKRDGLLSYQDRLVAEYKECRNEVFILSEQVDGVMVTCEQPMRVHSEDRKMRYRWKFKVHSQMPLRHVALLKRDPGATFFLAGDGFPRGLTYIRGERLKALPSPPLSCLVEVCMECCTFGVYEQWVIFDFGSRPVLVRKIQAKIGRREFPRHGTEGSRFVNFQRWHSGNRVIVPSVEMTSDEVDLLAKYKAPELSLEFRPGSTTNTPITHLNYRERMHDFLFREEEAEQTLVDKLNLQVTVSLTPVLQTLSVGMKCALPGELFAEVPTPCALTPDTNEGYLLSRSVSTAFLAPDPPTDNRVYEVKVDSKAITERSIWLLVPKRCCSELGFQQGTSRKVEIQFQIDRLQFRLWHYAVDQLLDERLILPDVAACSIPHSPTLLLTGNKKQMQAISFITGQATSSRQVPPLLIYGPFGTGKTFTLAMATREIIKQPNTRVLICTHTNRSHKEESWGRESRDACKGGCKSGARALETATESPTLLLTGNKKQMQAISFITGQATSSRQVPPLLIYGPFGTGKTFTLAMATREIIKQPNTRVLICTHTNSAADIYIREYFHEYVTNGHPGAVPLRIKYTDRSISMTDPVTQLYCCLSPNQRTFRQPTQAEIDRHRVIITTSMLSKNLRVPPGYFTHILIDEAAQMLECEALIPLSYATYETRVVLAGDHMQVTPKLFCLGGEQPPDHTLLNRLFRYYQKEKHEVALKSRIIFNENYRSTAGIIEFVSKHFYVSKGNTIRASGNIPPHPELHPLMFCHVPGSTERDMAMTSWYNVSEIMQVIEKVQEMHQKWPDEWGARDLKRICVVSHGMQVNAIRQELRKKYLGEVAVENFENLPGREFRVIIISTVHTKESLLSSASPNMEFFNEARVLNTIMTRAQSQVIVVGDAVALCSYGQCSKVWKRFLQECIEKGSVTPETLTLEQIKQAVSDKQSWIQGSTEQQQLCEEEDDSDTDSWTSELDNANPDDPILQELLDESKNVQVTVSEEGLLNVNSEASAQQNGRLEYVNFSSHTMQEYLRMHPKMYKRCELVKEGFDKATAFAFDESPPLNIQIKGRVRCGMAFTGDQVLVELLQTSAPEGGALRPQGRVVGVLTRAERERTFVCTMDEFDPRVMIPIDRTITKIFVPGLKEKPNVVPIRKLVKGKYQVVSCEKISQEMKRSQLFCVQIISWREGFYYPLGIVTDILPMALTLEEGLKILDLEYGLAKKYPSEVTKELAKITSSKSNPPKENLRDCRGYLTFTVDPPGSKDLDDAISVRDEGSCYEIGIHIADVAGFVPKDSALDMEAKKRGTTYYAPGKEPLCMFPPRISQDLCSLLPQKNRHVISLFVTVEKKTDRMMKRNFAVSTIRSDRQLSYEEAESIIKNHYSGEAKALRFDTLEDCIAVAYHFSRVHRQFRLQEDCYYDRLDEESTPGNRGSHQMIEEFMIMFNSFVAEFLTNKDHTKNVTPLRCQMEPNPQQVAQMKNKYSHIIPLSIHLSHHLGALPAGPAPAGRGEFSLLTPLWEHLQSAVDARDVHKMLDLIATDDIHPKLAPIVLEFRRLLSRSYFSRSNSTAQSKAGHYSLHVDSYTWASSPIRRYLDIVVQRHLHSVLCKKPVLYCSEDIEFLCHDFNRKNLRAVTYEKRAHSLQMATRLRCQVLQKIAFVVSIEGVDRFFKALFPLNKESLPDPQLINYRALQLVEQPSFNQERNSMRLTWRRRMYSVASSKEHTPRSSPLRDRHITLFSAQVWQDVLAAIRKEEFESVIALLWHGRAMGQRQVGRMERSDCSHYVGLFLELSAGDAVQLQLTTVVQRGFLVPSVQLWSVTPGFDVCLEHTEKPINCFSNYATQASKDKYKNPLDYSRVWKPLNAMESASCAVAENDSIVLQDVKITWDKQRNSEGQLQGTFSLTKSFLEECAIDVDFNHCYMCIRLEGLTLSGCRNDEACLSHGLQKLSLSNESTAVGSFVVDPATYTWVAHGLTEECSDNEKLDRNGLKTLNFYIHFMSMETVPAEISRDSARFTVEIIPKMLPDIRKENAIWKLKRASMLAKSIALGQEPPQTEKKSKLLAQKTFDIPGSLRKLNQSQNKAILDALRKPFTLIQGPPGTGKTVVGVHIVYWFNKLNEERLEKEPSLDDAEKAGKCILYCGPSNKSVDVVAEMLLKMKGNLKPLRVYGEAMESMEFPYPGSSRHFSRKALRDAKPKPELSEIILHHRIRQPPNPLWRKIRDFDTKVKREEPISEEEVKKYKSLLLEARVQELQCHNVILCTCSAASAACLVDNLNVKQILIDECAMSTEPETLIPLVSYVKAEKVVLLGDHKQLRPVVHNDFCKSLGMETSLFERYRDQAQMLDTQYRMQKDICRFPSQEFYMSNLTTCPELKRPTSAFEHRYKSGCPIIFGHIEGKEQSLMVSTEEGNENSRANLEEVEQVVRIAKQLTLDGTIKPVSVAILSPYNAQVSEVNKRLAQEGVRGMTVCTIMKSQGSEWKYVILSTVRSCSRSDIDRNPTKSWQKKYLGFVIDPNQVNVAITRAQEGLCIIGNRYLLESNPLWRRLLEHYKQMGCSTSAHDIRVRKKSALR</sequence>
<evidence type="ECO:0000256" key="6">
    <source>
        <dbReference type="PROSITE-ProRule" id="PRU00723"/>
    </source>
</evidence>
<name>M7BCH7_CHEMY</name>
<dbReference type="PROSITE" id="PS00028">
    <property type="entry name" value="ZINC_FINGER_C2H2_1"/>
    <property type="match status" value="1"/>
</dbReference>
<dbReference type="eggNOG" id="KOG2102">
    <property type="taxonomic scope" value="Eukaryota"/>
</dbReference>
<evidence type="ECO:0000256" key="1">
    <source>
        <dbReference type="ARBA" id="ARBA00007913"/>
    </source>
</evidence>
<organism evidence="9 10">
    <name type="scientific">Chelonia mydas</name>
    <name type="common">Green sea-turtle</name>
    <name type="synonym">Chelonia agassizi</name>
    <dbReference type="NCBI Taxonomy" id="8469"/>
    <lineage>
        <taxon>Eukaryota</taxon>
        <taxon>Metazoa</taxon>
        <taxon>Chordata</taxon>
        <taxon>Craniata</taxon>
        <taxon>Vertebrata</taxon>
        <taxon>Euteleostomi</taxon>
        <taxon>Archelosauria</taxon>
        <taxon>Testudinata</taxon>
        <taxon>Testudines</taxon>
        <taxon>Cryptodira</taxon>
        <taxon>Durocryptodira</taxon>
        <taxon>Americhelydia</taxon>
        <taxon>Chelonioidea</taxon>
        <taxon>Cheloniidae</taxon>
        <taxon>Chelonia</taxon>
    </lineage>
</organism>
<feature type="zinc finger region" description="C3H1-type" evidence="6">
    <location>
        <begin position="215"/>
        <end position="244"/>
    </location>
</feature>
<dbReference type="Pfam" id="PF13086">
    <property type="entry name" value="AAA_11"/>
    <property type="match status" value="3"/>
</dbReference>
<dbReference type="PROSITE" id="PS50103">
    <property type="entry name" value="ZF_C3H1"/>
    <property type="match status" value="1"/>
</dbReference>
<feature type="coiled-coil region" evidence="7">
    <location>
        <begin position="348"/>
        <end position="375"/>
    </location>
</feature>
<protein>
    <recommendedName>
        <fullName evidence="8">C3H1-type domain-containing protein</fullName>
    </recommendedName>
</protein>
<dbReference type="GO" id="GO:0008270">
    <property type="term" value="F:zinc ion binding"/>
    <property type="evidence" value="ECO:0007669"/>
    <property type="project" value="UniProtKB-KW"/>
</dbReference>
<dbReference type="SUPFAM" id="SSF50249">
    <property type="entry name" value="Nucleic acid-binding proteins"/>
    <property type="match status" value="2"/>
</dbReference>
<dbReference type="InterPro" id="IPR047187">
    <property type="entry name" value="SF1_C_Upf1"/>
</dbReference>
<keyword evidence="6" id="KW-0479">Metal-binding</keyword>
<dbReference type="InterPro" id="IPR050534">
    <property type="entry name" value="Coronavir_polyprotein_1ab"/>
</dbReference>
<gene>
    <name evidence="9" type="ORF">UY3_09610</name>
</gene>
<dbReference type="Pfam" id="PF13087">
    <property type="entry name" value="AAA_12"/>
    <property type="match status" value="2"/>
</dbReference>
<dbReference type="GO" id="GO:0003723">
    <property type="term" value="F:RNA binding"/>
    <property type="evidence" value="ECO:0007669"/>
    <property type="project" value="InterPro"/>
</dbReference>
<keyword evidence="3" id="KW-0378">Hydrolase</keyword>
<keyword evidence="6" id="KW-0863">Zinc-finger</keyword>
<dbReference type="FunFam" id="3.40.50.300:FF:001313">
    <property type="entry name" value="Helicase with zinc finger domain 2"/>
    <property type="match status" value="1"/>
</dbReference>
<accession>M7BCH7</accession>
<evidence type="ECO:0000256" key="4">
    <source>
        <dbReference type="ARBA" id="ARBA00022806"/>
    </source>
</evidence>
<dbReference type="Proteomes" id="UP000031443">
    <property type="component" value="Unassembled WGS sequence"/>
</dbReference>
<proteinExistence type="inferred from homology"/>
<dbReference type="Pfam" id="PF25049">
    <property type="entry name" value="OB_HELZ2"/>
    <property type="match status" value="1"/>
</dbReference>
<comment type="similarity">
    <text evidence="1">Belongs to the DNA2/NAM7 helicase family.</text>
</comment>
<dbReference type="Pfam" id="PF00773">
    <property type="entry name" value="RNB"/>
    <property type="match status" value="1"/>
</dbReference>
<dbReference type="STRING" id="8469.M7BCH7"/>
<dbReference type="InterPro" id="IPR041677">
    <property type="entry name" value="DNA2/NAM7_AAA_11"/>
</dbReference>
<keyword evidence="5" id="KW-0067">ATP-binding</keyword>
<dbReference type="EMBL" id="KB536575">
    <property type="protein sequence ID" value="EMP33280.1"/>
    <property type="molecule type" value="Genomic_DNA"/>
</dbReference>
<dbReference type="PANTHER" id="PTHR43788:SF16">
    <property type="entry name" value="HELICASE WITH ZINC FINGER 2"/>
    <property type="match status" value="1"/>
</dbReference>
<keyword evidence="7" id="KW-0175">Coiled coil</keyword>
<dbReference type="GO" id="GO:0005524">
    <property type="term" value="F:ATP binding"/>
    <property type="evidence" value="ECO:0007669"/>
    <property type="project" value="UniProtKB-KW"/>
</dbReference>
<dbReference type="InterPro" id="IPR027417">
    <property type="entry name" value="P-loop_NTPase"/>
</dbReference>
<evidence type="ECO:0000313" key="10">
    <source>
        <dbReference type="Proteomes" id="UP000031443"/>
    </source>
</evidence>
<evidence type="ECO:0000313" key="9">
    <source>
        <dbReference type="EMBL" id="EMP33280.1"/>
    </source>
</evidence>
<dbReference type="InterPro" id="IPR013087">
    <property type="entry name" value="Znf_C2H2_type"/>
</dbReference>
<evidence type="ECO:0000256" key="3">
    <source>
        <dbReference type="ARBA" id="ARBA00022801"/>
    </source>
</evidence>
<dbReference type="GO" id="GO:0043139">
    <property type="term" value="F:5'-3' DNA helicase activity"/>
    <property type="evidence" value="ECO:0007669"/>
    <property type="project" value="TreeGrafter"/>
</dbReference>
<evidence type="ECO:0000259" key="8">
    <source>
        <dbReference type="PROSITE" id="PS50103"/>
    </source>
</evidence>
<dbReference type="FunFam" id="3.40.50.300:FF:001373">
    <property type="entry name" value="Helicase with zinc finger domain 2"/>
    <property type="match status" value="1"/>
</dbReference>
<dbReference type="SUPFAM" id="SSF52540">
    <property type="entry name" value="P-loop containing nucleoside triphosphate hydrolases"/>
    <property type="match status" value="3"/>
</dbReference>
<evidence type="ECO:0000256" key="7">
    <source>
        <dbReference type="SAM" id="Coils"/>
    </source>
</evidence>
<dbReference type="InterPro" id="IPR041679">
    <property type="entry name" value="DNA2/NAM7-like_C"/>
</dbReference>
<evidence type="ECO:0000256" key="5">
    <source>
        <dbReference type="ARBA" id="ARBA00022840"/>
    </source>
</evidence>
<evidence type="ECO:0000256" key="2">
    <source>
        <dbReference type="ARBA" id="ARBA00022741"/>
    </source>
</evidence>
<reference evidence="10" key="1">
    <citation type="journal article" date="2013" name="Nat. Genet.">
        <title>The draft genomes of soft-shell turtle and green sea turtle yield insights into the development and evolution of the turtle-specific body plan.</title>
        <authorList>
            <person name="Wang Z."/>
            <person name="Pascual-Anaya J."/>
            <person name="Zadissa A."/>
            <person name="Li W."/>
            <person name="Niimura Y."/>
            <person name="Huang Z."/>
            <person name="Li C."/>
            <person name="White S."/>
            <person name="Xiong Z."/>
            <person name="Fang D."/>
            <person name="Wang B."/>
            <person name="Ming Y."/>
            <person name="Chen Y."/>
            <person name="Zheng Y."/>
            <person name="Kuraku S."/>
            <person name="Pignatelli M."/>
            <person name="Herrero J."/>
            <person name="Beal K."/>
            <person name="Nozawa M."/>
            <person name="Li Q."/>
            <person name="Wang J."/>
            <person name="Zhang H."/>
            <person name="Yu L."/>
            <person name="Shigenobu S."/>
            <person name="Wang J."/>
            <person name="Liu J."/>
            <person name="Flicek P."/>
            <person name="Searle S."/>
            <person name="Wang J."/>
            <person name="Kuratani S."/>
            <person name="Yin Y."/>
            <person name="Aken B."/>
            <person name="Zhang G."/>
            <person name="Irie N."/>
        </authorList>
    </citation>
    <scope>NUCLEOTIDE SEQUENCE [LARGE SCALE GENOMIC DNA]</scope>
</reference>
<dbReference type="PANTHER" id="PTHR43788">
    <property type="entry name" value="DNA2/NAM7 HELICASE FAMILY MEMBER"/>
    <property type="match status" value="1"/>
</dbReference>
<dbReference type="InterPro" id="IPR012340">
    <property type="entry name" value="NA-bd_OB-fold"/>
</dbReference>
<keyword evidence="4" id="KW-0347">Helicase</keyword>
<dbReference type="GO" id="GO:0016787">
    <property type="term" value="F:hydrolase activity"/>
    <property type="evidence" value="ECO:0007669"/>
    <property type="project" value="UniProtKB-KW"/>
</dbReference>
<dbReference type="CDD" id="cd18040">
    <property type="entry name" value="DEXXc_HELZ2-C"/>
    <property type="match status" value="1"/>
</dbReference>
<dbReference type="Gene3D" id="3.40.50.300">
    <property type="entry name" value="P-loop containing nucleotide triphosphate hydrolases"/>
    <property type="match status" value="5"/>
</dbReference>
<dbReference type="SMART" id="SM00955">
    <property type="entry name" value="RNB"/>
    <property type="match status" value="1"/>
</dbReference>
<keyword evidence="6" id="KW-0862">Zinc</keyword>
<dbReference type="InterPro" id="IPR056787">
    <property type="entry name" value="OB_HELZ2"/>
</dbReference>